<dbReference type="Proteomes" id="UP001596250">
    <property type="component" value="Unassembled WGS sequence"/>
</dbReference>
<keyword evidence="8" id="KW-1185">Reference proteome</keyword>
<evidence type="ECO:0000259" key="6">
    <source>
        <dbReference type="Pfam" id="PF12698"/>
    </source>
</evidence>
<dbReference type="RefSeq" id="WP_379892440.1">
    <property type="nucleotide sequence ID" value="NZ_CBCSCT010000009.1"/>
</dbReference>
<reference evidence="8" key="1">
    <citation type="journal article" date="2019" name="Int. J. Syst. Evol. Microbiol.">
        <title>The Global Catalogue of Microorganisms (GCM) 10K type strain sequencing project: providing services to taxonomists for standard genome sequencing and annotation.</title>
        <authorList>
            <consortium name="The Broad Institute Genomics Platform"/>
            <consortium name="The Broad Institute Genome Sequencing Center for Infectious Disease"/>
            <person name="Wu L."/>
            <person name="Ma J."/>
        </authorList>
    </citation>
    <scope>NUCLEOTIDE SEQUENCE [LARGE SCALE GENOMIC DNA]</scope>
    <source>
        <strain evidence="8">CCM 8749</strain>
    </source>
</reference>
<dbReference type="PANTHER" id="PTHR43077:SF5">
    <property type="entry name" value="PHAGE INFECTION PROTEIN"/>
    <property type="match status" value="1"/>
</dbReference>
<keyword evidence="3 5" id="KW-1133">Transmembrane helix</keyword>
<sequence>MKQAFQAFFKQKTTMIGMMTAMMFQIIFSIVWMTGYDGVTNNVDQLKIAVVNEDETMGAAVVDNLKTVLPFQVETETALEQAQSRLDDREVQMVVHIPGDFSHQLQTPGQTVQLAYYINESNPALIKSMMSEAAARITAAVNKEAIASSAAIVLSSANVPADQLTPISQGISERVTSQFQYTNTVPGMSSQMIPMMMVLASYVGAMIMAMNLEQSSMMLGQSISKWRKFGVRSLINIISAAVISLVGSSLVVALGAHVEQGFLSLWMFQGLFLMTFMFVSQIFVILFGVAGMLCNIILLSAQLVSSGAMVPRELLSDFYTAISSIFPATYAVEGSMNILFGGPSAFGSVLQLLLIMAGAVVIGLLGTALKREKTPAVRTADLH</sequence>
<comment type="caution">
    <text evidence="7">The sequence shown here is derived from an EMBL/GenBank/DDBJ whole genome shotgun (WGS) entry which is preliminary data.</text>
</comment>
<evidence type="ECO:0000256" key="3">
    <source>
        <dbReference type="ARBA" id="ARBA00022989"/>
    </source>
</evidence>
<keyword evidence="2 5" id="KW-0812">Transmembrane</keyword>
<organism evidence="7 8">
    <name type="scientific">Marinicrinis lubricantis</name>
    <dbReference type="NCBI Taxonomy" id="2086470"/>
    <lineage>
        <taxon>Bacteria</taxon>
        <taxon>Bacillati</taxon>
        <taxon>Bacillota</taxon>
        <taxon>Bacilli</taxon>
        <taxon>Bacillales</taxon>
        <taxon>Paenibacillaceae</taxon>
    </lineage>
</organism>
<accession>A0ABW1IKC0</accession>
<feature type="transmembrane region" description="Helical" evidence="5">
    <location>
        <begin position="346"/>
        <end position="369"/>
    </location>
</feature>
<feature type="transmembrane region" description="Helical" evidence="5">
    <location>
        <begin position="270"/>
        <end position="298"/>
    </location>
</feature>
<protein>
    <submittedName>
        <fullName evidence="7">YhgE/Pip domain-containing protein</fullName>
    </submittedName>
</protein>
<dbReference type="InterPro" id="IPR051328">
    <property type="entry name" value="T7SS_ABC-Transporter"/>
</dbReference>
<proteinExistence type="predicted"/>
<keyword evidence="4 5" id="KW-0472">Membrane</keyword>
<gene>
    <name evidence="7" type="ORF">ACFPXP_03605</name>
</gene>
<feature type="transmembrane region" description="Helical" evidence="5">
    <location>
        <begin position="318"/>
        <end position="340"/>
    </location>
</feature>
<evidence type="ECO:0000256" key="4">
    <source>
        <dbReference type="ARBA" id="ARBA00023136"/>
    </source>
</evidence>
<feature type="domain" description="ABC-2 type transporter transmembrane" evidence="6">
    <location>
        <begin position="19"/>
        <end position="364"/>
    </location>
</feature>
<evidence type="ECO:0000313" key="7">
    <source>
        <dbReference type="EMBL" id="MFC5985522.1"/>
    </source>
</evidence>
<comment type="subcellular location">
    <subcellularLocation>
        <location evidence="1">Membrane</location>
        <topology evidence="1">Multi-pass membrane protein</topology>
    </subcellularLocation>
</comment>
<dbReference type="Gene3D" id="3.40.1710.10">
    <property type="entry name" value="abc type-2 transporter like domain"/>
    <property type="match status" value="1"/>
</dbReference>
<feature type="transmembrane region" description="Helical" evidence="5">
    <location>
        <begin position="192"/>
        <end position="212"/>
    </location>
</feature>
<dbReference type="InterPro" id="IPR013525">
    <property type="entry name" value="ABC2_TM"/>
</dbReference>
<dbReference type="EMBL" id="JBHSQV010000027">
    <property type="protein sequence ID" value="MFC5985522.1"/>
    <property type="molecule type" value="Genomic_DNA"/>
</dbReference>
<evidence type="ECO:0000313" key="8">
    <source>
        <dbReference type="Proteomes" id="UP001596250"/>
    </source>
</evidence>
<evidence type="ECO:0000256" key="1">
    <source>
        <dbReference type="ARBA" id="ARBA00004141"/>
    </source>
</evidence>
<dbReference type="Pfam" id="PF12698">
    <property type="entry name" value="ABC2_membrane_3"/>
    <property type="match status" value="1"/>
</dbReference>
<feature type="transmembrane region" description="Helical" evidence="5">
    <location>
        <begin position="12"/>
        <end position="33"/>
    </location>
</feature>
<dbReference type="PANTHER" id="PTHR43077">
    <property type="entry name" value="TRANSPORT PERMEASE YVFS-RELATED"/>
    <property type="match status" value="1"/>
</dbReference>
<name>A0ABW1IKC0_9BACL</name>
<feature type="transmembrane region" description="Helical" evidence="5">
    <location>
        <begin position="233"/>
        <end position="258"/>
    </location>
</feature>
<evidence type="ECO:0000256" key="2">
    <source>
        <dbReference type="ARBA" id="ARBA00022692"/>
    </source>
</evidence>
<evidence type="ECO:0000256" key="5">
    <source>
        <dbReference type="SAM" id="Phobius"/>
    </source>
</evidence>